<sequence length="231" mass="24993">MPRSTNILIPFFTSYGHTFALAEAVAEGAGAVAGTAVKLALFPEVPLDRDDIPGREAHDAFYKRAREKMATIPQATLDDLRWADGIIWGTPTRYGNMCVEMKNFIDKTGTLWFEGALEGKVTGLFVSSGTLHGGQETTFISALIPMLHLGMIYVGTPYSENPHMLDATRALGGSPYGPSTLAVRDLSRDVQPEERAQARGLGKRVAQVAARLKGLKDIPGDTPNKIFDETG</sequence>
<dbReference type="AlphaFoldDB" id="A0A3M0CNS1"/>
<comment type="similarity">
    <text evidence="1">Belongs to the WrbA family.</text>
</comment>
<dbReference type="Proteomes" id="UP000271227">
    <property type="component" value="Unassembled WGS sequence"/>
</dbReference>
<dbReference type="InterPro" id="IPR010089">
    <property type="entry name" value="Flavoprotein_WrbA-like"/>
</dbReference>
<accession>A0A3M0CNS1</accession>
<dbReference type="NCBIfam" id="NF002999">
    <property type="entry name" value="PRK03767.1"/>
    <property type="match status" value="1"/>
</dbReference>
<dbReference type="PANTHER" id="PTHR30546">
    <property type="entry name" value="FLAVODOXIN-RELATED PROTEIN WRBA-RELATED"/>
    <property type="match status" value="1"/>
</dbReference>
<keyword evidence="2" id="KW-0285">Flavoprotein</keyword>
<dbReference type="RefSeq" id="WP_121937803.1">
    <property type="nucleotide sequence ID" value="NZ_REFR01000010.1"/>
</dbReference>
<evidence type="ECO:0000259" key="5">
    <source>
        <dbReference type="PROSITE" id="PS50902"/>
    </source>
</evidence>
<dbReference type="GO" id="GO:0003955">
    <property type="term" value="F:NAD(P)H dehydrogenase (quinone) activity"/>
    <property type="evidence" value="ECO:0007669"/>
    <property type="project" value="InterPro"/>
</dbReference>
<dbReference type="SUPFAM" id="SSF52218">
    <property type="entry name" value="Flavoproteins"/>
    <property type="match status" value="1"/>
</dbReference>
<keyword evidence="4" id="KW-0560">Oxidoreductase</keyword>
<evidence type="ECO:0000313" key="7">
    <source>
        <dbReference type="Proteomes" id="UP000271227"/>
    </source>
</evidence>
<dbReference type="GO" id="GO:0016020">
    <property type="term" value="C:membrane"/>
    <property type="evidence" value="ECO:0007669"/>
    <property type="project" value="TreeGrafter"/>
</dbReference>
<dbReference type="EMBL" id="REFR01000010">
    <property type="protein sequence ID" value="RMB08436.1"/>
    <property type="molecule type" value="Genomic_DNA"/>
</dbReference>
<comment type="caution">
    <text evidence="6">The sequence shown here is derived from an EMBL/GenBank/DDBJ whole genome shotgun (WGS) entry which is preliminary data.</text>
</comment>
<evidence type="ECO:0000256" key="2">
    <source>
        <dbReference type="ARBA" id="ARBA00022630"/>
    </source>
</evidence>
<feature type="domain" description="Flavodoxin-like" evidence="5">
    <location>
        <begin position="7"/>
        <end position="206"/>
    </location>
</feature>
<organism evidence="6 7">
    <name type="scientific">Eilatimonas milleporae</name>
    <dbReference type="NCBI Taxonomy" id="911205"/>
    <lineage>
        <taxon>Bacteria</taxon>
        <taxon>Pseudomonadati</taxon>
        <taxon>Pseudomonadota</taxon>
        <taxon>Alphaproteobacteria</taxon>
        <taxon>Kordiimonadales</taxon>
        <taxon>Kordiimonadaceae</taxon>
        <taxon>Eilatimonas</taxon>
    </lineage>
</organism>
<dbReference type="Pfam" id="PF03358">
    <property type="entry name" value="FMN_red"/>
    <property type="match status" value="1"/>
</dbReference>
<name>A0A3M0CNS1_9PROT</name>
<dbReference type="InterPro" id="IPR005025">
    <property type="entry name" value="FMN_Rdtase-like_dom"/>
</dbReference>
<dbReference type="NCBIfam" id="TIGR01755">
    <property type="entry name" value="flav_wrbA"/>
    <property type="match status" value="1"/>
</dbReference>
<dbReference type="FunFam" id="3.40.50.360:FF:000001">
    <property type="entry name" value="NAD(P)H dehydrogenase (Quinone) FQR1-like"/>
    <property type="match status" value="1"/>
</dbReference>
<evidence type="ECO:0000256" key="4">
    <source>
        <dbReference type="ARBA" id="ARBA00023002"/>
    </source>
</evidence>
<keyword evidence="7" id="KW-1185">Reference proteome</keyword>
<reference evidence="6 7" key="1">
    <citation type="submission" date="2018-10" db="EMBL/GenBank/DDBJ databases">
        <title>Genomic Encyclopedia of Archaeal and Bacterial Type Strains, Phase II (KMG-II): from individual species to whole genera.</title>
        <authorList>
            <person name="Goeker M."/>
        </authorList>
    </citation>
    <scope>NUCLEOTIDE SEQUENCE [LARGE SCALE GENOMIC DNA]</scope>
    <source>
        <strain evidence="6 7">DSM 25217</strain>
    </source>
</reference>
<dbReference type="Gene3D" id="3.40.50.360">
    <property type="match status" value="1"/>
</dbReference>
<proteinExistence type="inferred from homology"/>
<dbReference type="InParanoid" id="A0A3M0CNS1"/>
<dbReference type="OrthoDB" id="9801479at2"/>
<dbReference type="PROSITE" id="PS50902">
    <property type="entry name" value="FLAVODOXIN_LIKE"/>
    <property type="match status" value="1"/>
</dbReference>
<keyword evidence="3" id="KW-0288">FMN</keyword>
<dbReference type="PANTHER" id="PTHR30546:SF23">
    <property type="entry name" value="FLAVOPROTEIN-LIKE PROTEIN YCP4-RELATED"/>
    <property type="match status" value="1"/>
</dbReference>
<dbReference type="InterPro" id="IPR029039">
    <property type="entry name" value="Flavoprotein-like_sf"/>
</dbReference>
<protein>
    <submittedName>
        <fullName evidence="6">NAD(P)H dehydrogenase (Quinone)</fullName>
    </submittedName>
</protein>
<dbReference type="GO" id="GO:0010181">
    <property type="term" value="F:FMN binding"/>
    <property type="evidence" value="ECO:0007669"/>
    <property type="project" value="InterPro"/>
</dbReference>
<dbReference type="InterPro" id="IPR008254">
    <property type="entry name" value="Flavodoxin/NO_synth"/>
</dbReference>
<evidence type="ECO:0000256" key="1">
    <source>
        <dbReference type="ARBA" id="ARBA00006961"/>
    </source>
</evidence>
<evidence type="ECO:0000313" key="6">
    <source>
        <dbReference type="EMBL" id="RMB08436.1"/>
    </source>
</evidence>
<gene>
    <name evidence="6" type="ORF">BXY39_1069</name>
</gene>
<evidence type="ECO:0000256" key="3">
    <source>
        <dbReference type="ARBA" id="ARBA00022643"/>
    </source>
</evidence>